<accession>A0A9D1G720</accession>
<reference evidence="2" key="1">
    <citation type="submission" date="2020-10" db="EMBL/GenBank/DDBJ databases">
        <authorList>
            <person name="Gilroy R."/>
        </authorList>
    </citation>
    <scope>NUCLEOTIDE SEQUENCE</scope>
    <source>
        <strain evidence="2">14508</strain>
    </source>
</reference>
<evidence type="ECO:0000256" key="1">
    <source>
        <dbReference type="SAM" id="SignalP"/>
    </source>
</evidence>
<dbReference type="AlphaFoldDB" id="A0A9D1G720"/>
<reference evidence="2" key="2">
    <citation type="journal article" date="2021" name="PeerJ">
        <title>Extensive microbial diversity within the chicken gut microbiome revealed by metagenomics and culture.</title>
        <authorList>
            <person name="Gilroy R."/>
            <person name="Ravi A."/>
            <person name="Getino M."/>
            <person name="Pursley I."/>
            <person name="Horton D.L."/>
            <person name="Alikhan N.F."/>
            <person name="Baker D."/>
            <person name="Gharbi K."/>
            <person name="Hall N."/>
            <person name="Watson M."/>
            <person name="Adriaenssens E.M."/>
            <person name="Foster-Nyarko E."/>
            <person name="Jarju S."/>
            <person name="Secka A."/>
            <person name="Antonio M."/>
            <person name="Oren A."/>
            <person name="Chaudhuri R.R."/>
            <person name="La Ragione R."/>
            <person name="Hildebrand F."/>
            <person name="Pallen M.J."/>
        </authorList>
    </citation>
    <scope>NUCLEOTIDE SEQUENCE</scope>
    <source>
        <strain evidence="2">14508</strain>
    </source>
</reference>
<feature type="chain" id="PRO_5039689066" evidence="1">
    <location>
        <begin position="23"/>
        <end position="131"/>
    </location>
</feature>
<protein>
    <submittedName>
        <fullName evidence="2">Lipoprotein</fullName>
    </submittedName>
</protein>
<comment type="caution">
    <text evidence="2">The sequence shown here is derived from an EMBL/GenBank/DDBJ whole genome shotgun (WGS) entry which is preliminary data.</text>
</comment>
<organism evidence="2 3">
    <name type="scientific">Candidatus Caccosoma faecigallinarum</name>
    <dbReference type="NCBI Taxonomy" id="2840720"/>
    <lineage>
        <taxon>Bacteria</taxon>
        <taxon>Bacillati</taxon>
        <taxon>Bacillota</taxon>
        <taxon>Bacillota incertae sedis</taxon>
        <taxon>Candidatus Caccosoma</taxon>
    </lineage>
</organism>
<feature type="signal peptide" evidence="1">
    <location>
        <begin position="1"/>
        <end position="22"/>
    </location>
</feature>
<dbReference type="Proteomes" id="UP000886893">
    <property type="component" value="Unassembled WGS sequence"/>
</dbReference>
<dbReference type="PROSITE" id="PS51257">
    <property type="entry name" value="PROKAR_LIPOPROTEIN"/>
    <property type="match status" value="1"/>
</dbReference>
<name>A0A9D1G720_9FIRM</name>
<feature type="non-terminal residue" evidence="2">
    <location>
        <position position="131"/>
    </location>
</feature>
<keyword evidence="2" id="KW-0449">Lipoprotein</keyword>
<evidence type="ECO:0000313" key="2">
    <source>
        <dbReference type="EMBL" id="HIT16834.1"/>
    </source>
</evidence>
<dbReference type="EMBL" id="DVKI01000013">
    <property type="protein sequence ID" value="HIT16834.1"/>
    <property type="molecule type" value="Genomic_DNA"/>
</dbReference>
<gene>
    <name evidence="2" type="ORF">IAD04_00420</name>
</gene>
<evidence type="ECO:0000313" key="3">
    <source>
        <dbReference type="Proteomes" id="UP000886893"/>
    </source>
</evidence>
<sequence>MKKMYHFFILFLILGLAGCQQTKNPSTSSSIVIKDYLSITEMISQGEGNYTIQGRILKIQNSNNSFRIWLQNINERNQKEAILLTNCQFSDTLKKGDWVIAQGNYALMNHLPTMNAPCTSQEKVDTKPNIY</sequence>
<proteinExistence type="predicted"/>
<keyword evidence="1" id="KW-0732">Signal</keyword>